<dbReference type="InterPro" id="IPR027417">
    <property type="entry name" value="P-loop_NTPase"/>
</dbReference>
<evidence type="ECO:0000256" key="2">
    <source>
        <dbReference type="ARBA" id="ARBA00006683"/>
    </source>
</evidence>
<feature type="transmembrane region" description="Helical" evidence="10">
    <location>
        <begin position="12"/>
        <end position="34"/>
    </location>
</feature>
<feature type="compositionally biased region" description="Low complexity" evidence="9">
    <location>
        <begin position="509"/>
        <end position="521"/>
    </location>
</feature>
<feature type="compositionally biased region" description="Pro residues" evidence="9">
    <location>
        <begin position="472"/>
        <end position="488"/>
    </location>
</feature>
<comment type="caution">
    <text evidence="12">The sequence shown here is derived from an EMBL/GenBank/DDBJ whole genome shotgun (WGS) entry which is preliminary data.</text>
</comment>
<dbReference type="Proteomes" id="UP000703038">
    <property type="component" value="Unassembled WGS sequence"/>
</dbReference>
<name>A0ABS2KZA3_9NOCA</name>
<evidence type="ECO:0000256" key="6">
    <source>
        <dbReference type="ARBA" id="ARBA00022840"/>
    </source>
</evidence>
<dbReference type="EMBL" id="JAFBBK010000001">
    <property type="protein sequence ID" value="MBM7417265.1"/>
    <property type="molecule type" value="Genomic_DNA"/>
</dbReference>
<dbReference type="EC" id="2.7.10.1" evidence="12"/>
<keyword evidence="5" id="KW-0547">Nucleotide-binding</keyword>
<evidence type="ECO:0000256" key="5">
    <source>
        <dbReference type="ARBA" id="ARBA00022741"/>
    </source>
</evidence>
<dbReference type="InterPro" id="IPR050445">
    <property type="entry name" value="Bact_polysacc_biosynth/exp"/>
</dbReference>
<reference evidence="12 13" key="1">
    <citation type="submission" date="2021-01" db="EMBL/GenBank/DDBJ databases">
        <title>Genomics of switchgrass bacterial isolates.</title>
        <authorList>
            <person name="Shade A."/>
        </authorList>
    </citation>
    <scope>NUCLEOTIDE SEQUENCE [LARGE SCALE GENOMIC DNA]</scope>
    <source>
        <strain evidence="12 13">PvP111</strain>
    </source>
</reference>
<feature type="domain" description="Polysaccharide chain length determinant N-terminal" evidence="11">
    <location>
        <begin position="3"/>
        <end position="89"/>
    </location>
</feature>
<evidence type="ECO:0000259" key="11">
    <source>
        <dbReference type="Pfam" id="PF02706"/>
    </source>
</evidence>
<evidence type="ECO:0000256" key="1">
    <source>
        <dbReference type="ARBA" id="ARBA00004651"/>
    </source>
</evidence>
<keyword evidence="3" id="KW-1003">Cell membrane</keyword>
<keyword evidence="13" id="KW-1185">Reference proteome</keyword>
<keyword evidence="4 10" id="KW-0812">Transmembrane</keyword>
<keyword evidence="7 10" id="KW-1133">Transmembrane helix</keyword>
<gene>
    <name evidence="12" type="ORF">JOE42_003998</name>
</gene>
<evidence type="ECO:0000256" key="7">
    <source>
        <dbReference type="ARBA" id="ARBA00022989"/>
    </source>
</evidence>
<comment type="similarity">
    <text evidence="2">Belongs to the CpsC/CapA family.</text>
</comment>
<comment type="subcellular location">
    <subcellularLocation>
        <location evidence="1">Cell membrane</location>
        <topology evidence="1">Multi-pass membrane protein</topology>
    </subcellularLocation>
</comment>
<dbReference type="CDD" id="cd05387">
    <property type="entry name" value="BY-kinase"/>
    <property type="match status" value="1"/>
</dbReference>
<feature type="compositionally biased region" description="Pro residues" evidence="9">
    <location>
        <begin position="533"/>
        <end position="542"/>
    </location>
</feature>
<dbReference type="Pfam" id="PF10609">
    <property type="entry name" value="ParA"/>
    <property type="match status" value="1"/>
</dbReference>
<keyword evidence="8 10" id="KW-0472">Membrane</keyword>
<proteinExistence type="inferred from homology"/>
<keyword evidence="12" id="KW-0808">Transferase</keyword>
<sequence>MEISDYVRILRARWIVIVLTTVIAAAASLVFSLVSTPVYEACTRLYVSTGSSSSSVTEVYQGNLASQQRVASYTQLLGGESVAQRTIDSLGLSMSPSTLASKVRTTSSPDTVLIDTCVSDSNATTARDLANGIGTTFVDFVDDLETPPGGGAPLAQVSVVEPAQVPTGPISPKTTRNLALGVAVGLLLGIALAVIRDRLDNTIKDRAALADLSGVPVVGVVPFDKTIKEEAALSFAESSSGTAEAFRELRTNLQFLEVDSPPRVIVVTSAVPAEGKTTTAVNLALVLAEAGHRVALIEGDLRRPRVSKYLGLVGSVGFSTVLSGQADVQEVLQPTKFHGVDVLASGPLPPNPSELLGSEAARTVMDTLRASFDYVVVDAPPLLPVTDASVITAHADGAIVVARHGHTKRDELTRALGNLTQVGAPILGVILTMAPSRGKRDYDYRHYYETDTTVARQDAPSAAVRPAAPVVVPEPAPEPTPEPAPETYPAPRYEPTRSHGGRAARRQAEAAGNGYEAGNGYDAEQVPSRSTMRPPPRRPYQS</sequence>
<feature type="compositionally biased region" description="Low complexity" evidence="9">
    <location>
        <begin position="459"/>
        <end position="471"/>
    </location>
</feature>
<dbReference type="InterPro" id="IPR033756">
    <property type="entry name" value="YlxH/NBP35"/>
</dbReference>
<evidence type="ECO:0000256" key="9">
    <source>
        <dbReference type="SAM" id="MobiDB-lite"/>
    </source>
</evidence>
<evidence type="ECO:0000256" key="3">
    <source>
        <dbReference type="ARBA" id="ARBA00022475"/>
    </source>
</evidence>
<keyword evidence="12" id="KW-0675">Receptor</keyword>
<organism evidence="12 13">
    <name type="scientific">Rhodococcoides corynebacterioides</name>
    <dbReference type="NCBI Taxonomy" id="53972"/>
    <lineage>
        <taxon>Bacteria</taxon>
        <taxon>Bacillati</taxon>
        <taxon>Actinomycetota</taxon>
        <taxon>Actinomycetes</taxon>
        <taxon>Mycobacteriales</taxon>
        <taxon>Nocardiaceae</taxon>
        <taxon>Rhodococcoides</taxon>
    </lineage>
</organism>
<feature type="region of interest" description="Disordered" evidence="9">
    <location>
        <begin position="457"/>
        <end position="542"/>
    </location>
</feature>
<dbReference type="PANTHER" id="PTHR32309">
    <property type="entry name" value="TYROSINE-PROTEIN KINASE"/>
    <property type="match status" value="1"/>
</dbReference>
<evidence type="ECO:0000256" key="4">
    <source>
        <dbReference type="ARBA" id="ARBA00022692"/>
    </source>
</evidence>
<dbReference type="SUPFAM" id="SSF52540">
    <property type="entry name" value="P-loop containing nucleoside triphosphate hydrolases"/>
    <property type="match status" value="1"/>
</dbReference>
<keyword evidence="12" id="KW-0829">Tyrosine-protein kinase</keyword>
<evidence type="ECO:0000256" key="8">
    <source>
        <dbReference type="ARBA" id="ARBA00023136"/>
    </source>
</evidence>
<dbReference type="GO" id="GO:0004714">
    <property type="term" value="F:transmembrane receptor protein tyrosine kinase activity"/>
    <property type="evidence" value="ECO:0007669"/>
    <property type="project" value="UniProtKB-EC"/>
</dbReference>
<dbReference type="InterPro" id="IPR003856">
    <property type="entry name" value="LPS_length_determ_N"/>
</dbReference>
<dbReference type="PANTHER" id="PTHR32309:SF13">
    <property type="entry name" value="FERRIC ENTEROBACTIN TRANSPORT PROTEIN FEPE"/>
    <property type="match status" value="1"/>
</dbReference>
<dbReference type="RefSeq" id="WP_204869898.1">
    <property type="nucleotide sequence ID" value="NZ_JAFBBK010000001.1"/>
</dbReference>
<evidence type="ECO:0000256" key="10">
    <source>
        <dbReference type="SAM" id="Phobius"/>
    </source>
</evidence>
<keyword evidence="12" id="KW-0418">Kinase</keyword>
<evidence type="ECO:0000313" key="12">
    <source>
        <dbReference type="EMBL" id="MBM7417265.1"/>
    </source>
</evidence>
<protein>
    <submittedName>
        <fullName evidence="12">Receptor protein-tyrosine kinase</fullName>
        <ecNumber evidence="12">2.7.10.1</ecNumber>
    </submittedName>
</protein>
<dbReference type="NCBIfam" id="TIGR01007">
    <property type="entry name" value="eps_fam"/>
    <property type="match status" value="1"/>
</dbReference>
<evidence type="ECO:0000313" key="13">
    <source>
        <dbReference type="Proteomes" id="UP000703038"/>
    </source>
</evidence>
<dbReference type="Pfam" id="PF02706">
    <property type="entry name" value="Wzz"/>
    <property type="match status" value="1"/>
</dbReference>
<accession>A0ABS2KZA3</accession>
<keyword evidence="6" id="KW-0067">ATP-binding</keyword>
<dbReference type="Gene3D" id="3.40.50.300">
    <property type="entry name" value="P-loop containing nucleotide triphosphate hydrolases"/>
    <property type="match status" value="1"/>
</dbReference>
<dbReference type="InterPro" id="IPR005702">
    <property type="entry name" value="Wzc-like_C"/>
</dbReference>